<dbReference type="Gene3D" id="3.20.20.60">
    <property type="entry name" value="Phosphoenolpyruvate-binding domains"/>
    <property type="match status" value="2"/>
</dbReference>
<organism evidence="5 6">
    <name type="scientific">Hydrogenophaga intermedia</name>
    <dbReference type="NCBI Taxonomy" id="65786"/>
    <lineage>
        <taxon>Bacteria</taxon>
        <taxon>Pseudomonadati</taxon>
        <taxon>Pseudomonadota</taxon>
        <taxon>Betaproteobacteria</taxon>
        <taxon>Burkholderiales</taxon>
        <taxon>Comamonadaceae</taxon>
        <taxon>Hydrogenophaga</taxon>
    </lineage>
</organism>
<dbReference type="Proteomes" id="UP000028878">
    <property type="component" value="Unassembled WGS sequence"/>
</dbReference>
<dbReference type="PANTHER" id="PTHR30502:SF0">
    <property type="entry name" value="PHOSPHOENOLPYRUVATE CARBOXYLASE FAMILY PROTEIN"/>
    <property type="match status" value="1"/>
</dbReference>
<keyword evidence="2" id="KW-0479">Metal-binding</keyword>
<sequence>MKAAQRFKQALREDRPVAVINADYANAGLVEFLARPELGVDAVMLDAEQGSPDFERIEDMARAARLSGLCVLVRLFSPEPWVIERMLLRGIDGVIVPRLDTAAQARAALDVLRYCHPHDADDKVFVVQIESAAAHANLDDFLAVDGIDAHFIGPVDLSRSMGHRGDYAVPPVQAAVDDILQRTRAGGRAVGTMVKPGDAGQWVARGARFLYFHVNDWLRIGARSFPIARG</sequence>
<dbReference type="InterPro" id="IPR015813">
    <property type="entry name" value="Pyrv/PenolPyrv_kinase-like_dom"/>
</dbReference>
<protein>
    <submittedName>
        <fullName evidence="5">Aldolase citrate lyase family protein</fullName>
    </submittedName>
</protein>
<evidence type="ECO:0000313" key="6">
    <source>
        <dbReference type="Proteomes" id="UP000028878"/>
    </source>
</evidence>
<evidence type="ECO:0000259" key="4">
    <source>
        <dbReference type="Pfam" id="PF03328"/>
    </source>
</evidence>
<dbReference type="Pfam" id="PF03328">
    <property type="entry name" value="HpcH_HpaI"/>
    <property type="match status" value="1"/>
</dbReference>
<dbReference type="InterPro" id="IPR040442">
    <property type="entry name" value="Pyrv_kinase-like_dom_sf"/>
</dbReference>
<dbReference type="GO" id="GO:0046872">
    <property type="term" value="F:metal ion binding"/>
    <property type="evidence" value="ECO:0007669"/>
    <property type="project" value="UniProtKB-KW"/>
</dbReference>
<comment type="similarity">
    <text evidence="1">Belongs to the HpcH/HpaI aldolase family.</text>
</comment>
<keyword evidence="6" id="KW-1185">Reference proteome</keyword>
<dbReference type="GO" id="GO:0005737">
    <property type="term" value="C:cytoplasm"/>
    <property type="evidence" value="ECO:0007669"/>
    <property type="project" value="TreeGrafter"/>
</dbReference>
<feature type="domain" description="HpcH/HpaI aldolase/citrate lyase" evidence="4">
    <location>
        <begin position="38"/>
        <end position="209"/>
    </location>
</feature>
<evidence type="ECO:0000256" key="2">
    <source>
        <dbReference type="ARBA" id="ARBA00022723"/>
    </source>
</evidence>
<evidence type="ECO:0000313" key="5">
    <source>
        <dbReference type="EMBL" id="CDN86338.1"/>
    </source>
</evidence>
<dbReference type="PANTHER" id="PTHR30502">
    <property type="entry name" value="2-KETO-3-DEOXY-L-RHAMNONATE ALDOLASE"/>
    <property type="match status" value="1"/>
</dbReference>
<proteinExistence type="inferred from homology"/>
<dbReference type="GO" id="GO:0016832">
    <property type="term" value="F:aldehyde-lyase activity"/>
    <property type="evidence" value="ECO:0007669"/>
    <property type="project" value="TreeGrafter"/>
</dbReference>
<name>A0A1L1P984_HYDIT</name>
<evidence type="ECO:0000256" key="1">
    <source>
        <dbReference type="ARBA" id="ARBA00005568"/>
    </source>
</evidence>
<dbReference type="RefSeq" id="WP_009517311.1">
    <property type="nucleotide sequence ID" value="NZ_CCAE010000003.1"/>
</dbReference>
<keyword evidence="3 5" id="KW-0456">Lyase</keyword>
<dbReference type="InterPro" id="IPR050251">
    <property type="entry name" value="HpcH-HpaI_aldolase"/>
</dbReference>
<reference evidence="6" key="1">
    <citation type="submission" date="2014-11" db="EMBL/GenBank/DDBJ databases">
        <title>Draft genome sequence of Hydrogenophaga intermedia S1.</title>
        <authorList>
            <person name="Gan H.M."/>
            <person name="Chew T.H."/>
            <person name="Stolz A."/>
        </authorList>
    </citation>
    <scope>NUCLEOTIDE SEQUENCE [LARGE SCALE GENOMIC DNA]</scope>
    <source>
        <strain evidence="6">S1</strain>
    </source>
</reference>
<gene>
    <name evidence="5" type="ORF">BN948_00739</name>
</gene>
<evidence type="ECO:0000256" key="3">
    <source>
        <dbReference type="ARBA" id="ARBA00023239"/>
    </source>
</evidence>
<dbReference type="InterPro" id="IPR005000">
    <property type="entry name" value="Aldolase/citrate-lyase_domain"/>
</dbReference>
<dbReference type="AlphaFoldDB" id="A0A1L1P984"/>
<accession>A0A1L1P984</accession>
<dbReference type="SUPFAM" id="SSF51621">
    <property type="entry name" value="Phosphoenolpyruvate/pyruvate domain"/>
    <property type="match status" value="1"/>
</dbReference>
<dbReference type="EMBL" id="CCAE010000003">
    <property type="protein sequence ID" value="CDN86338.1"/>
    <property type="molecule type" value="Genomic_DNA"/>
</dbReference>